<keyword evidence="5 7" id="KW-1133">Transmembrane helix</keyword>
<dbReference type="GO" id="GO:0055085">
    <property type="term" value="P:transmembrane transport"/>
    <property type="evidence" value="ECO:0007669"/>
    <property type="project" value="InterPro"/>
</dbReference>
<dbReference type="InterPro" id="IPR000515">
    <property type="entry name" value="MetI-like"/>
</dbReference>
<feature type="transmembrane region" description="Helical" evidence="7">
    <location>
        <begin position="112"/>
        <end position="133"/>
    </location>
</feature>
<dbReference type="PROSITE" id="PS50928">
    <property type="entry name" value="ABC_TM1"/>
    <property type="match status" value="1"/>
</dbReference>
<keyword evidence="10" id="KW-1185">Reference proteome</keyword>
<dbReference type="InterPro" id="IPR051393">
    <property type="entry name" value="ABC_transporter_permease"/>
</dbReference>
<evidence type="ECO:0000313" key="10">
    <source>
        <dbReference type="Proteomes" id="UP000006178"/>
    </source>
</evidence>
<feature type="transmembrane region" description="Helical" evidence="7">
    <location>
        <begin position="20"/>
        <end position="42"/>
    </location>
</feature>
<dbReference type="CDD" id="cd06261">
    <property type="entry name" value="TM_PBP2"/>
    <property type="match status" value="1"/>
</dbReference>
<reference evidence="9 10" key="1">
    <citation type="journal article" date="2014" name="Appl. Environ. Microbiol.">
        <title>Profile of Secreted Hydrolases, Associated Proteins, and SlpA in Thermoanaerobacterium saccharolyticum during the Degradation of Hemicellulose.</title>
        <authorList>
            <person name="Currie D.H."/>
            <person name="Guss A.M."/>
            <person name="Herring C.D."/>
            <person name="Giannone R.J."/>
            <person name="Johnson C.M."/>
            <person name="Lankford P.K."/>
            <person name="Brown S.D."/>
            <person name="Hettich R.L."/>
            <person name="Lynd L.R."/>
        </authorList>
    </citation>
    <scope>NUCLEOTIDE SEQUENCE [LARGE SCALE GENOMIC DNA]</scope>
    <source>
        <strain evidence="10">DSM 8691 / JW/SL-YS485</strain>
    </source>
</reference>
<name>I3VRP1_THESW</name>
<evidence type="ECO:0000256" key="1">
    <source>
        <dbReference type="ARBA" id="ARBA00004651"/>
    </source>
</evidence>
<dbReference type="KEGG" id="tsh:Tsac_0150"/>
<dbReference type="SUPFAM" id="SSF161098">
    <property type="entry name" value="MetI-like"/>
    <property type="match status" value="1"/>
</dbReference>
<keyword evidence="2 7" id="KW-0813">Transport</keyword>
<accession>I3VRP1</accession>
<dbReference type="Gene3D" id="1.10.3720.10">
    <property type="entry name" value="MetI-like"/>
    <property type="match status" value="1"/>
</dbReference>
<feature type="transmembrane region" description="Helical" evidence="7">
    <location>
        <begin position="266"/>
        <end position="286"/>
    </location>
</feature>
<evidence type="ECO:0000259" key="8">
    <source>
        <dbReference type="PROSITE" id="PS50928"/>
    </source>
</evidence>
<protein>
    <submittedName>
        <fullName evidence="9">ABC-type transporter, integral membrane subunit</fullName>
    </submittedName>
</protein>
<gene>
    <name evidence="9" type="ordered locus">Tsac_0150</name>
</gene>
<feature type="transmembrane region" description="Helical" evidence="7">
    <location>
        <begin position="78"/>
        <end position="100"/>
    </location>
</feature>
<feature type="transmembrane region" description="Helical" evidence="7">
    <location>
        <begin position="163"/>
        <end position="185"/>
    </location>
</feature>
<evidence type="ECO:0000256" key="4">
    <source>
        <dbReference type="ARBA" id="ARBA00022692"/>
    </source>
</evidence>
<keyword evidence="6 7" id="KW-0472">Membrane</keyword>
<dbReference type="GO" id="GO:0005886">
    <property type="term" value="C:plasma membrane"/>
    <property type="evidence" value="ECO:0007669"/>
    <property type="project" value="UniProtKB-SubCell"/>
</dbReference>
<dbReference type="InterPro" id="IPR035906">
    <property type="entry name" value="MetI-like_sf"/>
</dbReference>
<evidence type="ECO:0000256" key="3">
    <source>
        <dbReference type="ARBA" id="ARBA00022475"/>
    </source>
</evidence>
<proteinExistence type="inferred from homology"/>
<evidence type="ECO:0000256" key="2">
    <source>
        <dbReference type="ARBA" id="ARBA00022448"/>
    </source>
</evidence>
<dbReference type="PATRIC" id="fig|1094508.3.peg.151"/>
<dbReference type="Proteomes" id="UP000006178">
    <property type="component" value="Chromosome"/>
</dbReference>
<keyword evidence="3" id="KW-1003">Cell membrane</keyword>
<evidence type="ECO:0000313" key="9">
    <source>
        <dbReference type="EMBL" id="AFK85186.1"/>
    </source>
</evidence>
<comment type="subcellular location">
    <subcellularLocation>
        <location evidence="1 7">Cell membrane</location>
        <topology evidence="1 7">Multi-pass membrane protein</topology>
    </subcellularLocation>
</comment>
<dbReference type="BioCyc" id="TSAC1094508:GLMA-152-MONOMER"/>
<dbReference type="AlphaFoldDB" id="I3VRP1"/>
<organism evidence="9 10">
    <name type="scientific">Thermoanaerobacterium saccharolyticum (strain DSM 8691 / JW/SL-YS485)</name>
    <dbReference type="NCBI Taxonomy" id="1094508"/>
    <lineage>
        <taxon>Bacteria</taxon>
        <taxon>Bacillati</taxon>
        <taxon>Bacillota</taxon>
        <taxon>Clostridia</taxon>
        <taxon>Thermoanaerobacterales</taxon>
        <taxon>Thermoanaerobacteraceae</taxon>
        <taxon>Thermoanaerobacterium</taxon>
    </lineage>
</organism>
<comment type="similarity">
    <text evidence="7">Belongs to the binding-protein-dependent transport system permease family.</text>
</comment>
<keyword evidence="4 7" id="KW-0812">Transmembrane</keyword>
<dbReference type="PANTHER" id="PTHR30193">
    <property type="entry name" value="ABC TRANSPORTER PERMEASE PROTEIN"/>
    <property type="match status" value="1"/>
</dbReference>
<dbReference type="eggNOG" id="COG1175">
    <property type="taxonomic scope" value="Bacteria"/>
</dbReference>
<evidence type="ECO:0000256" key="7">
    <source>
        <dbReference type="RuleBase" id="RU363032"/>
    </source>
</evidence>
<dbReference type="Pfam" id="PF00528">
    <property type="entry name" value="BPD_transp_1"/>
    <property type="match status" value="1"/>
</dbReference>
<dbReference type="SUPFAM" id="SSF160964">
    <property type="entry name" value="MalF N-terminal region-like"/>
    <property type="match status" value="1"/>
</dbReference>
<sequence length="294" mass="33498">MIPIINKSKFKIDSNNAPYFFIMPIIILFLVFMVYPIIYSLILSFQKFDNGKYIFAGLENYRMLFKDDVFIQGLENTFIYLIIQVPIMILLALILATLLNNKFIKFKQFFRISFFLPALIGLVAYSIVFKLFLNTDFGFINYLLKLFHLPIVDWLNGQYSSKASVIIAITWRWTGYNMVILLAALQGIPDDIYEACDIDGANAIQKFLFVTVPLVKPVILFCTITSTIGTLQLFDEPYILTGGGPSNATITVAQYLYNTGFRYFNFGYAAAISYVIAIIIAILSYIQFKVVGSE</sequence>
<evidence type="ECO:0000256" key="6">
    <source>
        <dbReference type="ARBA" id="ARBA00023136"/>
    </source>
</evidence>
<feature type="domain" description="ABC transmembrane type-1" evidence="8">
    <location>
        <begin position="74"/>
        <end position="287"/>
    </location>
</feature>
<evidence type="ECO:0000256" key="5">
    <source>
        <dbReference type="ARBA" id="ARBA00022989"/>
    </source>
</evidence>
<dbReference type="PANTHER" id="PTHR30193:SF37">
    <property type="entry name" value="INNER MEMBRANE ABC TRANSPORTER PERMEASE PROTEIN YCJO"/>
    <property type="match status" value="1"/>
</dbReference>
<dbReference type="STRING" id="1094508.Tsac_0150"/>
<dbReference type="EMBL" id="CP003184">
    <property type="protein sequence ID" value="AFK85186.1"/>
    <property type="molecule type" value="Genomic_DNA"/>
</dbReference>